<comment type="subunit">
    <text evidence="2">Heterotetramer consisting of two non-identical subunits: a beta subunit (TrpG) and a large alpha subunit (TrpE).</text>
</comment>
<keyword evidence="12" id="KW-1185">Reference proteome</keyword>
<evidence type="ECO:0000313" key="12">
    <source>
        <dbReference type="Proteomes" id="UP001629156"/>
    </source>
</evidence>
<evidence type="ECO:0000313" key="11">
    <source>
        <dbReference type="EMBL" id="MFL9842940.1"/>
    </source>
</evidence>
<comment type="catalytic activity">
    <reaction evidence="8">
        <text>chorismate + L-glutamine = anthranilate + pyruvate + L-glutamate + H(+)</text>
        <dbReference type="Rhea" id="RHEA:21732"/>
        <dbReference type="ChEBI" id="CHEBI:15361"/>
        <dbReference type="ChEBI" id="CHEBI:15378"/>
        <dbReference type="ChEBI" id="CHEBI:16567"/>
        <dbReference type="ChEBI" id="CHEBI:29748"/>
        <dbReference type="ChEBI" id="CHEBI:29985"/>
        <dbReference type="ChEBI" id="CHEBI:58359"/>
        <dbReference type="EC" id="4.1.3.27"/>
    </reaction>
</comment>
<keyword evidence="4" id="KW-0479">Metal-binding</keyword>
<evidence type="ECO:0000259" key="9">
    <source>
        <dbReference type="Pfam" id="PF00425"/>
    </source>
</evidence>
<evidence type="ECO:0000256" key="1">
    <source>
        <dbReference type="ARBA" id="ARBA00001946"/>
    </source>
</evidence>
<evidence type="ECO:0000256" key="4">
    <source>
        <dbReference type="ARBA" id="ARBA00022723"/>
    </source>
</evidence>
<feature type="domain" description="Chorismate-utilising enzyme C-terminal" evidence="9">
    <location>
        <begin position="195"/>
        <end position="445"/>
    </location>
</feature>
<dbReference type="Pfam" id="PF00425">
    <property type="entry name" value="Chorismate_bind"/>
    <property type="match status" value="1"/>
</dbReference>
<dbReference type="Gene3D" id="3.60.120.10">
    <property type="entry name" value="Anthranilate synthase"/>
    <property type="match status" value="1"/>
</dbReference>
<name>A0ABW8YUT1_9FLAO</name>
<comment type="function">
    <text evidence="7">Part of a heterotetrameric complex that catalyzes the two-step biosynthesis of anthranilate, an intermediate in the biosynthesis of L-tryptophan. In the first step, the glutamine-binding beta subunit (TrpG) of anthranilate synthase (AS) provides the glutamine amidotransferase activity which generates ammonia as a substrate that, along with chorismate, is used in the second step, catalyzed by the large alpha subunit of AS (TrpE) to produce anthranilate. In the absence of TrpG, TrpE can synthesize anthranilate directly from chorismate and high concentrations of ammonia.</text>
</comment>
<organism evidence="11 12">
    <name type="scientific">Flavobacterium rhizosphaerae</name>
    <dbReference type="NCBI Taxonomy" id="3163298"/>
    <lineage>
        <taxon>Bacteria</taxon>
        <taxon>Pseudomonadati</taxon>
        <taxon>Bacteroidota</taxon>
        <taxon>Flavobacteriia</taxon>
        <taxon>Flavobacteriales</taxon>
        <taxon>Flavobacteriaceae</taxon>
        <taxon>Flavobacterium</taxon>
    </lineage>
</organism>
<dbReference type="SUPFAM" id="SSF56322">
    <property type="entry name" value="ADC synthase"/>
    <property type="match status" value="1"/>
</dbReference>
<dbReference type="InterPro" id="IPR006805">
    <property type="entry name" value="Anth_synth_I_N"/>
</dbReference>
<dbReference type="PANTHER" id="PTHR11236">
    <property type="entry name" value="AMINOBENZOATE/ANTHRANILATE SYNTHASE"/>
    <property type="match status" value="1"/>
</dbReference>
<evidence type="ECO:0000259" key="10">
    <source>
        <dbReference type="Pfam" id="PF04715"/>
    </source>
</evidence>
<evidence type="ECO:0000256" key="3">
    <source>
        <dbReference type="ARBA" id="ARBA00020653"/>
    </source>
</evidence>
<gene>
    <name evidence="11" type="ORF">ABS766_00780</name>
</gene>
<keyword evidence="5" id="KW-0460">Magnesium</keyword>
<evidence type="ECO:0000256" key="5">
    <source>
        <dbReference type="ARBA" id="ARBA00022842"/>
    </source>
</evidence>
<dbReference type="Pfam" id="PF04715">
    <property type="entry name" value="Anth_synt_I_N"/>
    <property type="match status" value="1"/>
</dbReference>
<evidence type="ECO:0000256" key="7">
    <source>
        <dbReference type="ARBA" id="ARBA00025634"/>
    </source>
</evidence>
<dbReference type="PRINTS" id="PR00095">
    <property type="entry name" value="ANTSNTHASEI"/>
</dbReference>
<dbReference type="PANTHER" id="PTHR11236:SF48">
    <property type="entry name" value="ISOCHORISMATE SYNTHASE MENF"/>
    <property type="match status" value="1"/>
</dbReference>
<feature type="domain" description="Anthranilate synthase component I N-terminal" evidence="10">
    <location>
        <begin position="13"/>
        <end position="149"/>
    </location>
</feature>
<evidence type="ECO:0000256" key="8">
    <source>
        <dbReference type="ARBA" id="ARBA00047683"/>
    </source>
</evidence>
<comment type="caution">
    <text evidence="11">The sequence shown here is derived from an EMBL/GenBank/DDBJ whole genome shotgun (WGS) entry which is preliminary data.</text>
</comment>
<protein>
    <recommendedName>
        <fullName evidence="3">Anthranilate synthase component 1</fullName>
    </recommendedName>
</protein>
<dbReference type="Proteomes" id="UP001629156">
    <property type="component" value="Unassembled WGS sequence"/>
</dbReference>
<reference evidence="11 12" key="1">
    <citation type="submission" date="2024-06" db="EMBL/GenBank/DDBJ databases">
        <authorList>
            <person name="Kaempfer P."/>
            <person name="Viver T."/>
        </authorList>
    </citation>
    <scope>NUCLEOTIDE SEQUENCE [LARGE SCALE GENOMIC DNA]</scope>
    <source>
        <strain evidence="11 12">ST-119</strain>
    </source>
</reference>
<proteinExistence type="predicted"/>
<accession>A0ABW8YUT1</accession>
<evidence type="ECO:0000256" key="2">
    <source>
        <dbReference type="ARBA" id="ARBA00011575"/>
    </source>
</evidence>
<evidence type="ECO:0000256" key="6">
    <source>
        <dbReference type="ARBA" id="ARBA00023239"/>
    </source>
</evidence>
<dbReference type="InterPro" id="IPR019999">
    <property type="entry name" value="Anth_synth_I-like"/>
</dbReference>
<comment type="cofactor">
    <cofactor evidence="1">
        <name>Mg(2+)</name>
        <dbReference type="ChEBI" id="CHEBI:18420"/>
    </cofactor>
</comment>
<sequence length="466" mass="52862">MKIYTRTYNFNADLYTPVGLYLGLRNHYRKPCLLEGNDYHSRADSTSYIGLNPLVEVTVNKTDITVEKQGVKETQLIKNPKKITGQIQEILAGFEFENPVKHNNFLSYFSFEYAHFEEPVNDNRTDKNELPLAQFILFEYLIVLDHFRDSGQIIHNSYKNDALGLEDFEGMLRKQNFTRLPFEASNDEESPDTDADFLALVEKAKFHICRGDVFQLVMSRPFSQHFFGDDFEVYRQLRRLNPSPYLFYADMESYRLMGSSPETQVSLNNNHAAIHPIAGTVKKTGNTEKDRQNTENLIHDEKENAEHTMLVDLARNDLSRFCDNVHIASYKEVQHFSHVIHLVSKVMGEMQPGKDTLSLFTGTFPAGTLSGTPKPKALELISKYESTPRGYYGGAIGFISPQGEMNLAIVIRSILSKNNTLHYRAGAGIVLDSVPENELQEVNNKLGAVRRAIAASSSDISLKMSH</sequence>
<dbReference type="InterPro" id="IPR015890">
    <property type="entry name" value="Chorismate_C"/>
</dbReference>
<dbReference type="EMBL" id="JBELPZ010000001">
    <property type="protein sequence ID" value="MFL9842940.1"/>
    <property type="molecule type" value="Genomic_DNA"/>
</dbReference>
<dbReference type="InterPro" id="IPR005801">
    <property type="entry name" value="ADC_synthase"/>
</dbReference>
<keyword evidence="6" id="KW-0456">Lyase</keyword>
<dbReference type="RefSeq" id="WP_408083168.1">
    <property type="nucleotide sequence ID" value="NZ_JBELPZ010000001.1"/>
</dbReference>